<dbReference type="AlphaFoldDB" id="A0AAE0VTY8"/>
<reference evidence="1" key="2">
    <citation type="journal article" date="2021" name="Genome Biol. Evol.">
        <title>Developing a high-quality reference genome for a parasitic bivalve with doubly uniparental inheritance (Bivalvia: Unionida).</title>
        <authorList>
            <person name="Smith C.H."/>
        </authorList>
    </citation>
    <scope>NUCLEOTIDE SEQUENCE</scope>
    <source>
        <strain evidence="1">CHS0354</strain>
        <tissue evidence="1">Mantle</tissue>
    </source>
</reference>
<sequence length="67" mass="7530">MFHLQVIESRVHVLCGLGFGITLRLVSNLVPDDSADVETMPYLLTPIMWFCDCLIDIDTLVSVTNTF</sequence>
<gene>
    <name evidence="1" type="ORF">CHS0354_023673</name>
</gene>
<feature type="non-terminal residue" evidence="1">
    <location>
        <position position="1"/>
    </location>
</feature>
<evidence type="ECO:0000313" key="1">
    <source>
        <dbReference type="EMBL" id="KAK3588915.1"/>
    </source>
</evidence>
<protein>
    <submittedName>
        <fullName evidence="1">Uncharacterized protein</fullName>
    </submittedName>
</protein>
<reference evidence="1" key="3">
    <citation type="submission" date="2023-05" db="EMBL/GenBank/DDBJ databases">
        <authorList>
            <person name="Smith C.H."/>
        </authorList>
    </citation>
    <scope>NUCLEOTIDE SEQUENCE</scope>
    <source>
        <strain evidence="1">CHS0354</strain>
        <tissue evidence="1">Mantle</tissue>
    </source>
</reference>
<proteinExistence type="predicted"/>
<name>A0AAE0VTY8_9BIVA</name>
<keyword evidence="2" id="KW-1185">Reference proteome</keyword>
<accession>A0AAE0VTY8</accession>
<comment type="caution">
    <text evidence="1">The sequence shown here is derived from an EMBL/GenBank/DDBJ whole genome shotgun (WGS) entry which is preliminary data.</text>
</comment>
<organism evidence="1 2">
    <name type="scientific">Potamilus streckersoni</name>
    <dbReference type="NCBI Taxonomy" id="2493646"/>
    <lineage>
        <taxon>Eukaryota</taxon>
        <taxon>Metazoa</taxon>
        <taxon>Spiralia</taxon>
        <taxon>Lophotrochozoa</taxon>
        <taxon>Mollusca</taxon>
        <taxon>Bivalvia</taxon>
        <taxon>Autobranchia</taxon>
        <taxon>Heteroconchia</taxon>
        <taxon>Palaeoheterodonta</taxon>
        <taxon>Unionida</taxon>
        <taxon>Unionoidea</taxon>
        <taxon>Unionidae</taxon>
        <taxon>Ambleminae</taxon>
        <taxon>Lampsilini</taxon>
        <taxon>Potamilus</taxon>
    </lineage>
</organism>
<reference evidence="1" key="1">
    <citation type="journal article" date="2021" name="Genome Biol. Evol.">
        <title>A High-Quality Reference Genome for a Parasitic Bivalve with Doubly Uniparental Inheritance (Bivalvia: Unionida).</title>
        <authorList>
            <person name="Smith C.H."/>
        </authorList>
    </citation>
    <scope>NUCLEOTIDE SEQUENCE</scope>
    <source>
        <strain evidence="1">CHS0354</strain>
    </source>
</reference>
<dbReference type="EMBL" id="JAEAOA010001426">
    <property type="protein sequence ID" value="KAK3588915.1"/>
    <property type="molecule type" value="Genomic_DNA"/>
</dbReference>
<dbReference type="Proteomes" id="UP001195483">
    <property type="component" value="Unassembled WGS sequence"/>
</dbReference>
<evidence type="ECO:0000313" key="2">
    <source>
        <dbReference type="Proteomes" id="UP001195483"/>
    </source>
</evidence>